<keyword evidence="2" id="KW-0472">Membrane</keyword>
<keyword evidence="1" id="KW-0175">Coiled coil</keyword>
<feature type="coiled-coil region" evidence="1">
    <location>
        <begin position="8"/>
        <end position="59"/>
    </location>
</feature>
<keyword evidence="2" id="KW-1133">Transmembrane helix</keyword>
<keyword evidence="4" id="KW-1185">Reference proteome</keyword>
<dbReference type="EMBL" id="LGTO01000002">
    <property type="protein sequence ID" value="KNE22234.1"/>
    <property type="molecule type" value="Genomic_DNA"/>
</dbReference>
<gene>
    <name evidence="3" type="ORF">AFK71_00855</name>
</gene>
<reference evidence="4" key="1">
    <citation type="submission" date="2015-07" db="EMBL/GenBank/DDBJ databases">
        <title>Fjat-10053 dsm26.</title>
        <authorList>
            <person name="Liu B."/>
            <person name="Wang J."/>
            <person name="Zhu Y."/>
            <person name="Liu G."/>
            <person name="Chen Q."/>
            <person name="Chen Z."/>
            <person name="Lan J."/>
            <person name="Che J."/>
            <person name="Ge C."/>
            <person name="Shi H."/>
            <person name="Pan Z."/>
            <person name="Liu X."/>
        </authorList>
    </citation>
    <scope>NUCLEOTIDE SEQUENCE [LARGE SCALE GENOMIC DNA]</scope>
    <source>
        <strain evidence="4">DSM 26</strain>
    </source>
</reference>
<proteinExistence type="predicted"/>
<evidence type="ECO:0000256" key="1">
    <source>
        <dbReference type="SAM" id="Coils"/>
    </source>
</evidence>
<comment type="caution">
    <text evidence="3">The sequence shown here is derived from an EMBL/GenBank/DDBJ whole genome shotgun (WGS) entry which is preliminary data.</text>
</comment>
<evidence type="ECO:0000313" key="4">
    <source>
        <dbReference type="Proteomes" id="UP000036780"/>
    </source>
</evidence>
<protein>
    <submittedName>
        <fullName evidence="3">Uncharacterized protein</fullName>
    </submittedName>
</protein>
<dbReference type="OrthoDB" id="2704549at2"/>
<evidence type="ECO:0000313" key="3">
    <source>
        <dbReference type="EMBL" id="KNE22234.1"/>
    </source>
</evidence>
<organism evidence="3 4">
    <name type="scientific">Virgibacillus pantothenticus</name>
    <dbReference type="NCBI Taxonomy" id="1473"/>
    <lineage>
        <taxon>Bacteria</taxon>
        <taxon>Bacillati</taxon>
        <taxon>Bacillota</taxon>
        <taxon>Bacilli</taxon>
        <taxon>Bacillales</taxon>
        <taxon>Bacillaceae</taxon>
        <taxon>Virgibacillus</taxon>
    </lineage>
</organism>
<sequence>MREQWYTNKELFEQIAAIQGEFKDLRHEMKETRNMIKKYNGLREELGIVKEKVERMEAKTEGKKTLLEAVRLWGGWLFAFITLLILITQYV</sequence>
<dbReference type="GeneID" id="66869068"/>
<dbReference type="RefSeq" id="WP_050349697.1">
    <property type="nucleotide sequence ID" value="NZ_BOSN01000003.1"/>
</dbReference>
<evidence type="ECO:0000256" key="2">
    <source>
        <dbReference type="SAM" id="Phobius"/>
    </source>
</evidence>
<keyword evidence="2" id="KW-0812">Transmembrane</keyword>
<dbReference type="PATRIC" id="fig|1473.5.peg.3053"/>
<feature type="transmembrane region" description="Helical" evidence="2">
    <location>
        <begin position="72"/>
        <end position="90"/>
    </location>
</feature>
<dbReference type="Proteomes" id="UP000036780">
    <property type="component" value="Unassembled WGS sequence"/>
</dbReference>
<name>A0A0L0QUH3_VIRPA</name>
<dbReference type="AlphaFoldDB" id="A0A0L0QUH3"/>
<accession>A0A0L0QUH3</accession>